<evidence type="ECO:0000313" key="2">
    <source>
        <dbReference type="Proteomes" id="UP001055072"/>
    </source>
</evidence>
<protein>
    <submittedName>
        <fullName evidence="1">Uncharacterized protein</fullName>
    </submittedName>
</protein>
<evidence type="ECO:0000313" key="1">
    <source>
        <dbReference type="EMBL" id="KAI0086721.1"/>
    </source>
</evidence>
<name>A0ACB8TXJ0_9APHY</name>
<accession>A0ACB8TXJ0</accession>
<dbReference type="EMBL" id="MU274922">
    <property type="protein sequence ID" value="KAI0086721.1"/>
    <property type="molecule type" value="Genomic_DNA"/>
</dbReference>
<comment type="caution">
    <text evidence="1">The sequence shown here is derived from an EMBL/GenBank/DDBJ whole genome shotgun (WGS) entry which is preliminary data.</text>
</comment>
<organism evidence="1 2">
    <name type="scientific">Irpex rosettiformis</name>
    <dbReference type="NCBI Taxonomy" id="378272"/>
    <lineage>
        <taxon>Eukaryota</taxon>
        <taxon>Fungi</taxon>
        <taxon>Dikarya</taxon>
        <taxon>Basidiomycota</taxon>
        <taxon>Agaricomycotina</taxon>
        <taxon>Agaricomycetes</taxon>
        <taxon>Polyporales</taxon>
        <taxon>Irpicaceae</taxon>
        <taxon>Irpex</taxon>
    </lineage>
</organism>
<sequence>MAAAVLHDLHTCRHVTLAQTEREAIASSPTPINVFWINLINIHDPIKWPQNRQYTAFSKKTTTGVFVTYQSDQTPLSSFGVCGDLWVTSDRLFIKETDGSWTVWNRGVQFRFPFDQSRRLVWSHNAHFKYLGDETVRTEALRWKRRGSIF</sequence>
<keyword evidence="2" id="KW-1185">Reference proteome</keyword>
<reference evidence="1" key="1">
    <citation type="journal article" date="2021" name="Environ. Microbiol.">
        <title>Gene family expansions and transcriptome signatures uncover fungal adaptations to wood decay.</title>
        <authorList>
            <person name="Hage H."/>
            <person name="Miyauchi S."/>
            <person name="Viragh M."/>
            <person name="Drula E."/>
            <person name="Min B."/>
            <person name="Chaduli D."/>
            <person name="Navarro D."/>
            <person name="Favel A."/>
            <person name="Norest M."/>
            <person name="Lesage-Meessen L."/>
            <person name="Balint B."/>
            <person name="Merenyi Z."/>
            <person name="de Eugenio L."/>
            <person name="Morin E."/>
            <person name="Martinez A.T."/>
            <person name="Baldrian P."/>
            <person name="Stursova M."/>
            <person name="Martinez M.J."/>
            <person name="Novotny C."/>
            <person name="Magnuson J.K."/>
            <person name="Spatafora J.W."/>
            <person name="Maurice S."/>
            <person name="Pangilinan J."/>
            <person name="Andreopoulos W."/>
            <person name="LaButti K."/>
            <person name="Hundley H."/>
            <person name="Na H."/>
            <person name="Kuo A."/>
            <person name="Barry K."/>
            <person name="Lipzen A."/>
            <person name="Henrissat B."/>
            <person name="Riley R."/>
            <person name="Ahrendt S."/>
            <person name="Nagy L.G."/>
            <person name="Grigoriev I.V."/>
            <person name="Martin F."/>
            <person name="Rosso M.N."/>
        </authorList>
    </citation>
    <scope>NUCLEOTIDE SEQUENCE</scope>
    <source>
        <strain evidence="1">CBS 384.51</strain>
    </source>
</reference>
<proteinExistence type="predicted"/>
<dbReference type="Proteomes" id="UP001055072">
    <property type="component" value="Unassembled WGS sequence"/>
</dbReference>
<gene>
    <name evidence="1" type="ORF">BDY19DRAFT_342651</name>
</gene>